<keyword evidence="2" id="KW-1185">Reference proteome</keyword>
<organism evidence="1 2">
    <name type="scientific">Hygrophoropsis aurantiaca</name>
    <dbReference type="NCBI Taxonomy" id="72124"/>
    <lineage>
        <taxon>Eukaryota</taxon>
        <taxon>Fungi</taxon>
        <taxon>Dikarya</taxon>
        <taxon>Basidiomycota</taxon>
        <taxon>Agaricomycotina</taxon>
        <taxon>Agaricomycetes</taxon>
        <taxon>Agaricomycetidae</taxon>
        <taxon>Boletales</taxon>
        <taxon>Coniophorineae</taxon>
        <taxon>Hygrophoropsidaceae</taxon>
        <taxon>Hygrophoropsis</taxon>
    </lineage>
</organism>
<reference evidence="1" key="1">
    <citation type="journal article" date="2021" name="New Phytol.">
        <title>Evolutionary innovations through gain and loss of genes in the ectomycorrhizal Boletales.</title>
        <authorList>
            <person name="Wu G."/>
            <person name="Miyauchi S."/>
            <person name="Morin E."/>
            <person name="Kuo A."/>
            <person name="Drula E."/>
            <person name="Varga T."/>
            <person name="Kohler A."/>
            <person name="Feng B."/>
            <person name="Cao Y."/>
            <person name="Lipzen A."/>
            <person name="Daum C."/>
            <person name="Hundley H."/>
            <person name="Pangilinan J."/>
            <person name="Johnson J."/>
            <person name="Barry K."/>
            <person name="LaButti K."/>
            <person name="Ng V."/>
            <person name="Ahrendt S."/>
            <person name="Min B."/>
            <person name="Choi I.G."/>
            <person name="Park H."/>
            <person name="Plett J.M."/>
            <person name="Magnuson J."/>
            <person name="Spatafora J.W."/>
            <person name="Nagy L.G."/>
            <person name="Henrissat B."/>
            <person name="Grigoriev I.V."/>
            <person name="Yang Z.L."/>
            <person name="Xu J."/>
            <person name="Martin F.M."/>
        </authorList>
    </citation>
    <scope>NUCLEOTIDE SEQUENCE</scope>
    <source>
        <strain evidence="1">ATCC 28755</strain>
    </source>
</reference>
<proteinExistence type="predicted"/>
<dbReference type="EMBL" id="MU267593">
    <property type="protein sequence ID" value="KAH7916162.1"/>
    <property type="molecule type" value="Genomic_DNA"/>
</dbReference>
<sequence>MNIVNPCKSYSNPGEHISDTHGQKLSKQPCSILILSIFISPDRPSRSVGKQISPPWVLFHDIQSTNNICYRPRSHGDGGSRAGGQGWEAHTATKDIKPAWLVHAAAFPDVSCMGYLFEYGNIVEPQSVTLHTSKQYGMKGFVSDPGPNATQPITHLCVTRVLIRRVREALKLEVLNKDSRDFADLDKLRFDPQPGSRYQPKPIASEDGLL</sequence>
<name>A0ACB8AS65_9AGAM</name>
<evidence type="ECO:0000313" key="1">
    <source>
        <dbReference type="EMBL" id="KAH7916162.1"/>
    </source>
</evidence>
<evidence type="ECO:0000313" key="2">
    <source>
        <dbReference type="Proteomes" id="UP000790377"/>
    </source>
</evidence>
<gene>
    <name evidence="1" type="ORF">BJ138DRAFT_691044</name>
</gene>
<comment type="caution">
    <text evidence="1">The sequence shown here is derived from an EMBL/GenBank/DDBJ whole genome shotgun (WGS) entry which is preliminary data.</text>
</comment>
<accession>A0ACB8AS65</accession>
<dbReference type="Proteomes" id="UP000790377">
    <property type="component" value="Unassembled WGS sequence"/>
</dbReference>
<protein>
    <submittedName>
        <fullName evidence="1">Uncharacterized protein</fullName>
    </submittedName>
</protein>